<feature type="domain" description="HTH tetR-type" evidence="3">
    <location>
        <begin position="1"/>
        <end position="61"/>
    </location>
</feature>
<gene>
    <name evidence="4" type="ORF">A2557_03620</name>
</gene>
<dbReference type="InterPro" id="IPR050624">
    <property type="entry name" value="HTH-type_Tx_Regulator"/>
</dbReference>
<dbReference type="PANTHER" id="PTHR43479:SF12">
    <property type="entry name" value="TRANSCRIPTIONAL REGULATORY PROTEIN"/>
    <property type="match status" value="1"/>
</dbReference>
<dbReference type="AlphaFoldDB" id="A0A1F6GRJ4"/>
<dbReference type="InterPro" id="IPR001647">
    <property type="entry name" value="HTH_TetR"/>
</dbReference>
<protein>
    <recommendedName>
        <fullName evidence="3">HTH tetR-type domain-containing protein</fullName>
    </recommendedName>
</protein>
<feature type="DNA-binding region" description="H-T-H motif" evidence="2">
    <location>
        <begin position="24"/>
        <end position="43"/>
    </location>
</feature>
<dbReference type="PRINTS" id="PR00455">
    <property type="entry name" value="HTHTETR"/>
</dbReference>
<dbReference type="PANTHER" id="PTHR43479">
    <property type="entry name" value="ACREF/ENVCD OPERON REPRESSOR-RELATED"/>
    <property type="match status" value="1"/>
</dbReference>
<proteinExistence type="predicted"/>
<evidence type="ECO:0000259" key="3">
    <source>
        <dbReference type="PROSITE" id="PS50977"/>
    </source>
</evidence>
<evidence type="ECO:0000313" key="4">
    <source>
        <dbReference type="EMBL" id="OGH00773.1"/>
    </source>
</evidence>
<comment type="caution">
    <text evidence="4">The sequence shown here is derived from an EMBL/GenBank/DDBJ whole genome shotgun (WGS) entry which is preliminary data.</text>
</comment>
<dbReference type="InterPro" id="IPR025722">
    <property type="entry name" value="TetR"/>
</dbReference>
<accession>A0A1F6GRJ4</accession>
<dbReference type="Pfam" id="PF13972">
    <property type="entry name" value="TetR"/>
    <property type="match status" value="1"/>
</dbReference>
<dbReference type="InterPro" id="IPR009057">
    <property type="entry name" value="Homeodomain-like_sf"/>
</dbReference>
<dbReference type="GO" id="GO:0003677">
    <property type="term" value="F:DNA binding"/>
    <property type="evidence" value="ECO:0007669"/>
    <property type="project" value="UniProtKB-UniRule"/>
</dbReference>
<evidence type="ECO:0000256" key="2">
    <source>
        <dbReference type="PROSITE-ProRule" id="PRU00335"/>
    </source>
</evidence>
<keyword evidence="1 2" id="KW-0238">DNA-binding</keyword>
<evidence type="ECO:0000256" key="1">
    <source>
        <dbReference type="ARBA" id="ARBA00023125"/>
    </source>
</evidence>
<dbReference type="EMBL" id="MFNF01000042">
    <property type="protein sequence ID" value="OGH00773.1"/>
    <property type="molecule type" value="Genomic_DNA"/>
</dbReference>
<dbReference type="Proteomes" id="UP000177583">
    <property type="component" value="Unassembled WGS sequence"/>
</dbReference>
<organism evidence="4 5">
    <name type="scientific">Candidatus Lambdaproteobacteria bacterium RIFOXYD2_FULL_56_26</name>
    <dbReference type="NCBI Taxonomy" id="1817773"/>
    <lineage>
        <taxon>Bacteria</taxon>
        <taxon>Pseudomonadati</taxon>
        <taxon>Pseudomonadota</taxon>
        <taxon>Candidatus Lambdaproteobacteria</taxon>
    </lineage>
</organism>
<dbReference type="PROSITE" id="PS01081">
    <property type="entry name" value="HTH_TETR_1"/>
    <property type="match status" value="1"/>
</dbReference>
<evidence type="ECO:0000313" key="5">
    <source>
        <dbReference type="Proteomes" id="UP000177583"/>
    </source>
</evidence>
<name>A0A1F6GRJ4_9PROT</name>
<dbReference type="SUPFAM" id="SSF46689">
    <property type="entry name" value="Homeodomain-like"/>
    <property type="match status" value="1"/>
</dbReference>
<sequence>MNNKEKILKTALELFNEKGSQGVTTNHIAKAAGVSPGNLYYHFKNKEAILLTLFQEMECCFDQLTGTDAQLPIPSLEAMDRMFAQVSEAEWEYRFFSREMVTLVAQEGPLKELFLQKQKERLVMIEASIRGLISLGLAQPLDEETIGRLTQVIWLLSAFWNSYLSLSGEQVTREKMAEGMKMVRLVVQPFLLPPKAS</sequence>
<reference evidence="4 5" key="1">
    <citation type="journal article" date="2016" name="Nat. Commun.">
        <title>Thousands of microbial genomes shed light on interconnected biogeochemical processes in an aquifer system.</title>
        <authorList>
            <person name="Anantharaman K."/>
            <person name="Brown C.T."/>
            <person name="Hug L.A."/>
            <person name="Sharon I."/>
            <person name="Castelle C.J."/>
            <person name="Probst A.J."/>
            <person name="Thomas B.C."/>
            <person name="Singh A."/>
            <person name="Wilkins M.J."/>
            <person name="Karaoz U."/>
            <person name="Brodie E.L."/>
            <person name="Williams K.H."/>
            <person name="Hubbard S.S."/>
            <person name="Banfield J.F."/>
        </authorList>
    </citation>
    <scope>NUCLEOTIDE SEQUENCE [LARGE SCALE GENOMIC DNA]</scope>
</reference>
<dbReference type="Pfam" id="PF00440">
    <property type="entry name" value="TetR_N"/>
    <property type="match status" value="1"/>
</dbReference>
<dbReference type="PROSITE" id="PS50977">
    <property type="entry name" value="HTH_TETR_2"/>
    <property type="match status" value="1"/>
</dbReference>
<dbReference type="Gene3D" id="1.10.357.10">
    <property type="entry name" value="Tetracycline Repressor, domain 2"/>
    <property type="match status" value="1"/>
</dbReference>
<dbReference type="InterPro" id="IPR023772">
    <property type="entry name" value="DNA-bd_HTH_TetR-type_CS"/>
</dbReference>